<evidence type="ECO:0000313" key="2">
    <source>
        <dbReference type="Proteomes" id="UP000632377"/>
    </source>
</evidence>
<keyword evidence="2" id="KW-1185">Reference proteome</keyword>
<proteinExistence type="predicted"/>
<dbReference type="RefSeq" id="WP_202747206.1">
    <property type="nucleotide sequence ID" value="NZ_JAESWC010000001.1"/>
</dbReference>
<reference evidence="1 2" key="1">
    <citation type="submission" date="2021-01" db="EMBL/GenBank/DDBJ databases">
        <title>Genome public.</title>
        <authorList>
            <person name="Liu C."/>
            <person name="Sun Q."/>
        </authorList>
    </citation>
    <scope>NUCLEOTIDE SEQUENCE [LARGE SCALE GENOMIC DNA]</scope>
    <source>
        <strain evidence="1 2">YIM B02515</strain>
    </source>
</reference>
<dbReference type="EMBL" id="JAESWC010000001">
    <property type="protein sequence ID" value="MBL4934576.1"/>
    <property type="molecule type" value="Genomic_DNA"/>
</dbReference>
<accession>A0ABS1T5G0</accession>
<dbReference type="SUPFAM" id="SSF101386">
    <property type="entry name" value="all-alpha NTP pyrophosphatases"/>
    <property type="match status" value="1"/>
</dbReference>
<sequence length="120" mass="13936">MSDLKLSEIMSMQQELQEKYKGKWTPLSVESGRSCLLWMIEEMGEAIAIIKKRGERAIMNDSEVRQAFVEELVDVMMFYSDALACYGITSNELSEAFIKKHLKNMGRDFLTEHKDYLNDK</sequence>
<name>A0ABS1T5G0_9CLOT</name>
<evidence type="ECO:0000313" key="1">
    <source>
        <dbReference type="EMBL" id="MBL4934576.1"/>
    </source>
</evidence>
<dbReference type="Proteomes" id="UP000632377">
    <property type="component" value="Unassembled WGS sequence"/>
</dbReference>
<comment type="caution">
    <text evidence="1">The sequence shown here is derived from an EMBL/GenBank/DDBJ whole genome shotgun (WGS) entry which is preliminary data.</text>
</comment>
<gene>
    <name evidence="1" type="ORF">JK636_02260</name>
</gene>
<organism evidence="1 2">
    <name type="scientific">Clostridium rhizosphaerae</name>
    <dbReference type="NCBI Taxonomy" id="2803861"/>
    <lineage>
        <taxon>Bacteria</taxon>
        <taxon>Bacillati</taxon>
        <taxon>Bacillota</taxon>
        <taxon>Clostridia</taxon>
        <taxon>Eubacteriales</taxon>
        <taxon>Clostridiaceae</taxon>
        <taxon>Clostridium</taxon>
    </lineage>
</organism>
<protein>
    <submittedName>
        <fullName evidence="1">DUF550 domain-containing protein</fullName>
    </submittedName>
</protein>
<dbReference type="Gene3D" id="1.10.287.1080">
    <property type="entry name" value="MazG-like"/>
    <property type="match status" value="1"/>
</dbReference>